<protein>
    <submittedName>
        <fullName evidence="2">DUF748 domain-containing protein</fullName>
    </submittedName>
</protein>
<dbReference type="OrthoDB" id="9757969at2"/>
<proteinExistence type="predicted"/>
<dbReference type="InterPro" id="IPR052894">
    <property type="entry name" value="AsmA-related"/>
</dbReference>
<sequence length="1215" mass="133768">MNTADLSERIQNGLRHLIKPAAILSILFAFYALAGFWILPAVLKNQLPKIINQETGRTAAVEKLAINPFTLEMAIQGFELKETDGQSFAAFKDLYIDIAGFNSIAHFKPIIEKITLIEPFVRIAKDAEGVFNFADLIEAAPEEQPIEKDAEISAFRLSGLAILDGSVLWEDLQLAEPQKETLGSIYLTLAGLNSVDPTPAPLQFSFVSDSKSTLDWQGSISLKPLQSQGSIKVEKVGLSRIGQLFLHEAGDIKVDDGDLNLSADYAFTAAEDGLTAEIKAIVLDVDNLKFNIATAPDQTSGIATKSIKLEAGYLMTVSNGELMVKTETDNQLRVDDLTLNMTTRPSQKTDIAVKSINLGANFALTKTGDDLTIKTATPNQLKADDLNLNIAANPGQRAEIAVKSIKLGTNYALTMSGDDLKASTDSAKLLIDTFNLKPSKPSANIPELSARNMTFDAVYTAESTEKGLKLNIDQSRFDLNKLKMAFKPHTERLETELSLLTVTADVTIAPDMAVQIEKGKIDLSELKFGADGQDIELINIPAITASGIKADTAKQRIHIASLTSKDAKLKAWLNPDGQFNYLALFGNENTKQTDPIPTPDSKPWQFALDLLTIDGYRIAFTDKTQKTPVPLTLSGLSIGIEHLTDQTDQKLPLRLHTKVNETGSIDIEGQLAPAPLSADLDLKVDTIALKTFQPYLENHVRLDLIEGDFSAQGQALLAIDEQDELDLKFRGDAHIDRLLTRDQAQRRDFVKWRKLDLGSISIDLAANQFIFEDIRFDRPYIRVLIKKDGTTNFNDIIVATETPETEQTEAEPAKPIHYHVGRIEVRRGLSDFADYSLILPFVTQMNNLDGVLSGISSKPGATAELSLQGKVYNLADVSIAGNYQMDSGDSAIELNFKDMPLPLVTPYMAQFAGYKIERGQMSLDLKYTIDQGKLNAQNNLFIDQFTLGERVENPDAVSLPLNLAIALLKDSKGQISIDLPITGSLDDPEFSVGSLVMRALGNLIRNIATSPFRAIASMFDAEQDLSTITFEPGSTRIAEAEQTKLDALAKALKDRLALRLEIRGAAFEALDWPALRSEALNDQLKSMRAKELRAEGRRIRAEYVTLSEDEEQRLLAQLFIEKFPMLADYSFFGRPRLKNPEQGDFYEIARQTLEATLEPDQQRLNDLAVRRAGAIQNYLIAEGGIPGNRIFLLATELNPVRKEPGITATLSLGTR</sequence>
<keyword evidence="1" id="KW-0812">Transmembrane</keyword>
<dbReference type="AlphaFoldDB" id="A0A4P9UPE7"/>
<gene>
    <name evidence="2" type="ORF">EQU24_14300</name>
</gene>
<dbReference type="InterPro" id="IPR008023">
    <property type="entry name" value="DUF748"/>
</dbReference>
<dbReference type="RefSeq" id="WP_017838844.1">
    <property type="nucleotide sequence ID" value="NZ_CP035467.1"/>
</dbReference>
<dbReference type="Pfam" id="PF05359">
    <property type="entry name" value="DUF748"/>
    <property type="match status" value="1"/>
</dbReference>
<dbReference type="KEGG" id="mbur:EQU24_14300"/>
<name>A0A4P9UPE7_METBY</name>
<dbReference type="Proteomes" id="UP000305881">
    <property type="component" value="Chromosome"/>
</dbReference>
<evidence type="ECO:0000313" key="2">
    <source>
        <dbReference type="EMBL" id="QCW83282.1"/>
    </source>
</evidence>
<keyword evidence="1" id="KW-1133">Transmembrane helix</keyword>
<keyword evidence="1" id="KW-0472">Membrane</keyword>
<accession>A0A4P9UPE7</accession>
<dbReference type="PANTHER" id="PTHR30441:SF8">
    <property type="entry name" value="DUF748 DOMAIN-CONTAINING PROTEIN"/>
    <property type="match status" value="1"/>
</dbReference>
<feature type="transmembrane region" description="Helical" evidence="1">
    <location>
        <begin position="21"/>
        <end position="43"/>
    </location>
</feature>
<dbReference type="EMBL" id="CP035467">
    <property type="protein sequence ID" value="QCW83282.1"/>
    <property type="molecule type" value="Genomic_DNA"/>
</dbReference>
<dbReference type="GO" id="GO:0005886">
    <property type="term" value="C:plasma membrane"/>
    <property type="evidence" value="ECO:0007669"/>
    <property type="project" value="TreeGrafter"/>
</dbReference>
<keyword evidence="3" id="KW-1185">Reference proteome</keyword>
<evidence type="ECO:0000313" key="3">
    <source>
        <dbReference type="Proteomes" id="UP000305881"/>
    </source>
</evidence>
<evidence type="ECO:0000256" key="1">
    <source>
        <dbReference type="SAM" id="Phobius"/>
    </source>
</evidence>
<organism evidence="2 3">
    <name type="scientific">Methylotuvimicrobium buryatense</name>
    <name type="common">Methylomicrobium buryatense</name>
    <dbReference type="NCBI Taxonomy" id="95641"/>
    <lineage>
        <taxon>Bacteria</taxon>
        <taxon>Pseudomonadati</taxon>
        <taxon>Pseudomonadota</taxon>
        <taxon>Gammaproteobacteria</taxon>
        <taxon>Methylococcales</taxon>
        <taxon>Methylococcaceae</taxon>
        <taxon>Methylotuvimicrobium</taxon>
    </lineage>
</organism>
<reference evidence="3" key="1">
    <citation type="journal article" date="2019" name="J. Bacteriol.">
        <title>A Mutagenic Screen Identifies a TonB-Dependent Receptor Required for the Lanthanide Metal Switch in the Type I Methanotroph 'Methylotuvimicrobium buryatense' 5GB1C.</title>
        <authorList>
            <person name="Groom J.D."/>
            <person name="Ford S.M."/>
            <person name="Pesesky M.W."/>
            <person name="Lidstrom M.E."/>
        </authorList>
    </citation>
    <scope>NUCLEOTIDE SEQUENCE [LARGE SCALE GENOMIC DNA]</scope>
    <source>
        <strain evidence="3">5GB1C</strain>
    </source>
</reference>
<dbReference type="STRING" id="675511.GCA_000341735_00190"/>
<dbReference type="PANTHER" id="PTHR30441">
    <property type="entry name" value="DUF748 DOMAIN-CONTAINING PROTEIN"/>
    <property type="match status" value="1"/>
</dbReference>
<dbReference type="GO" id="GO:0090313">
    <property type="term" value="P:regulation of protein targeting to membrane"/>
    <property type="evidence" value="ECO:0007669"/>
    <property type="project" value="TreeGrafter"/>
</dbReference>